<evidence type="ECO:0000313" key="11">
    <source>
        <dbReference type="EMBL" id="PAA65890.1"/>
    </source>
</evidence>
<evidence type="ECO:0000259" key="10">
    <source>
        <dbReference type="Pfam" id="PF23769"/>
    </source>
</evidence>
<sequence>TKETDELKAADRADGRSDTAVAAASADALNVTSRCSSSVTSAKPLLLDTGAFGALLACGFDEEIRIYKLSDARRAQRGGQEPNATASAAGFLWRWPRWQRLAGVHRAAVRDIQASPNSEVQLVSCGMDGRLAVWNYPTGQAVSVIELGCPILRVLPLLSADLSDADNDAPAYYCLLPSNRQGKQEYRVTALNSQALKQNKPGMKLMGRVLPDCLSLGQNGRFLVSANRGNLLVYRPSRQRVYSHFACDGARCRVVSVAAHPNQRSAAVGLSNGRILIMHGLFTSGRPVSTLLQWHFRPVSGLAYASDGCALYSGGEEAVLVKWDTSPEAGEATGNRAFLPRLGARIVGAVCGPTGQAAAAAVLSDNSVLVLDSNMGLVGGLNGGVQVGADVDGAPDEQQQQQQLGLLRDPLTECVAMPGQAGVVQFYSVSEQRHLGCLDVAKANYTAVESAVVSKVTPARVEAAAFSDAGAWLATFDRRDDGRYPPELRLRLWLRQCHRPLVKSEVGDVNGETDALFERLAFSQCSEERLAHCIVGMAFQPCAGERKLVCSLSDGSLVCWTRQERVRHLAEPGRHTDFASFWTITRTWRLGHSFTGGPLAFDPTGRYLLTCHQSQACAAVWSTCNLARPPALFRLFDGAAQTAGSQLLAFCSMWDSGQSVVVCGRDRLRVWDQQSGRRLAEARLTVTSAAEDHKSGMLILLCAAEQALLMLHSCEPGQLSRIRLNCPSEPVNLCVTEDTFVFMTRDRRLFVYPEPAAAAVAASVENEATTAAAATKAELEAESAAAASLLGRVFGRRQAGLLGGAQLADPGAALEARLRLFTESDAFAAPSLARFVAGNLELVRRRLLAEDGLTGEGEEQAEQLGDGFVRRAGGGFGKSGKKSNDDAESEEDDVELSAPTMKNGDAAEPELSEAVFDRVLCHCLAKFSSSGSRLPSLRQVQRRRRQNRRRLRRAAEKIAVAAAAVSKPAVPAEPIAQPDDADELNQSQQNIDTADTESDLIVVSATMATPRAGGNGSEDEDDDEEDDASVQRHRPAKRHANGELAVDLDEESSCSGRSSVNKRSRRRKIAA</sequence>
<evidence type="ECO:0000256" key="7">
    <source>
        <dbReference type="ARBA" id="ARBA00023242"/>
    </source>
</evidence>
<dbReference type="InterPro" id="IPR053826">
    <property type="entry name" value="WDR75"/>
</dbReference>
<feature type="domain" description="WD repeat-containing protein 75 second beta-propeller" evidence="10">
    <location>
        <begin position="407"/>
        <end position="494"/>
    </location>
</feature>
<dbReference type="PANTHER" id="PTHR44215:SF1">
    <property type="entry name" value="WD REPEAT-CONTAINING PROTEIN 75"/>
    <property type="match status" value="1"/>
</dbReference>
<feature type="region of interest" description="Disordered" evidence="9">
    <location>
        <begin position="854"/>
        <end position="907"/>
    </location>
</feature>
<dbReference type="OrthoDB" id="4096at2759"/>
<evidence type="ECO:0000256" key="5">
    <source>
        <dbReference type="ARBA" id="ARBA00022737"/>
    </source>
</evidence>
<dbReference type="InterPro" id="IPR057644">
    <property type="entry name" value="Beta-prop_WDR75_2nd"/>
</dbReference>
<proteinExistence type="predicted"/>
<feature type="compositionally biased region" description="Low complexity" evidence="9">
    <location>
        <begin position="965"/>
        <end position="974"/>
    </location>
</feature>
<keyword evidence="6" id="KW-0804">Transcription</keyword>
<feature type="region of interest" description="Disordered" evidence="9">
    <location>
        <begin position="965"/>
        <end position="1071"/>
    </location>
</feature>
<dbReference type="EMBL" id="NIVC01001608">
    <property type="protein sequence ID" value="PAA65890.1"/>
    <property type="molecule type" value="Genomic_DNA"/>
</dbReference>
<organism evidence="11 12">
    <name type="scientific">Macrostomum lignano</name>
    <dbReference type="NCBI Taxonomy" id="282301"/>
    <lineage>
        <taxon>Eukaryota</taxon>
        <taxon>Metazoa</taxon>
        <taxon>Spiralia</taxon>
        <taxon>Lophotrochozoa</taxon>
        <taxon>Platyhelminthes</taxon>
        <taxon>Rhabditophora</taxon>
        <taxon>Macrostomorpha</taxon>
        <taxon>Macrostomida</taxon>
        <taxon>Macrostomidae</taxon>
        <taxon>Macrostomum</taxon>
    </lineage>
</organism>
<dbReference type="GO" id="GO:0032040">
    <property type="term" value="C:small-subunit processome"/>
    <property type="evidence" value="ECO:0007669"/>
    <property type="project" value="InterPro"/>
</dbReference>
<keyword evidence="3" id="KW-0698">rRNA processing</keyword>
<dbReference type="GO" id="GO:0003723">
    <property type="term" value="F:RNA binding"/>
    <property type="evidence" value="ECO:0007669"/>
    <property type="project" value="InterPro"/>
</dbReference>
<dbReference type="GO" id="GO:0045943">
    <property type="term" value="P:positive regulation of transcription by RNA polymerase I"/>
    <property type="evidence" value="ECO:0007669"/>
    <property type="project" value="InterPro"/>
</dbReference>
<evidence type="ECO:0000313" key="12">
    <source>
        <dbReference type="Proteomes" id="UP000215902"/>
    </source>
</evidence>
<dbReference type="GO" id="GO:0006364">
    <property type="term" value="P:rRNA processing"/>
    <property type="evidence" value="ECO:0007669"/>
    <property type="project" value="UniProtKB-KW"/>
</dbReference>
<feature type="compositionally biased region" description="Acidic residues" evidence="9">
    <location>
        <begin position="1017"/>
        <end position="1028"/>
    </location>
</feature>
<evidence type="ECO:0000256" key="3">
    <source>
        <dbReference type="ARBA" id="ARBA00022552"/>
    </source>
</evidence>
<dbReference type="AlphaFoldDB" id="A0A267EWJ9"/>
<name>A0A267EWJ9_9PLAT</name>
<evidence type="ECO:0000256" key="4">
    <source>
        <dbReference type="ARBA" id="ARBA00022574"/>
    </source>
</evidence>
<dbReference type="InterPro" id="IPR036322">
    <property type="entry name" value="WD40_repeat_dom_sf"/>
</dbReference>
<feature type="compositionally biased region" description="Basic residues" evidence="9">
    <location>
        <begin position="1060"/>
        <end position="1071"/>
    </location>
</feature>
<evidence type="ECO:0000256" key="1">
    <source>
        <dbReference type="ARBA" id="ARBA00004604"/>
    </source>
</evidence>
<feature type="compositionally biased region" description="Polar residues" evidence="9">
    <location>
        <begin position="984"/>
        <end position="993"/>
    </location>
</feature>
<dbReference type="PANTHER" id="PTHR44215">
    <property type="entry name" value="WD REPEAT-CONTAINING PROTEIN 75"/>
    <property type="match status" value="1"/>
</dbReference>
<evidence type="ECO:0000256" key="2">
    <source>
        <dbReference type="ARBA" id="ARBA00022517"/>
    </source>
</evidence>
<feature type="compositionally biased region" description="Acidic residues" evidence="9">
    <location>
        <begin position="886"/>
        <end position="895"/>
    </location>
</feature>
<dbReference type="SMART" id="SM00320">
    <property type="entry name" value="WD40"/>
    <property type="match status" value="5"/>
</dbReference>
<dbReference type="Pfam" id="PF23869">
    <property type="entry name" value="Beta-prop_WDR75_1st"/>
    <property type="match status" value="1"/>
</dbReference>
<dbReference type="Proteomes" id="UP000215902">
    <property type="component" value="Unassembled WGS sequence"/>
</dbReference>
<dbReference type="Gene3D" id="2.130.10.10">
    <property type="entry name" value="YVTN repeat-like/Quinoprotein amine dehydrogenase"/>
    <property type="match status" value="3"/>
</dbReference>
<dbReference type="PROSITE" id="PS50082">
    <property type="entry name" value="WD_REPEATS_2"/>
    <property type="match status" value="1"/>
</dbReference>
<accession>A0A267EWJ9</accession>
<keyword evidence="7" id="KW-0539">Nucleus</keyword>
<evidence type="ECO:0000256" key="8">
    <source>
        <dbReference type="PROSITE-ProRule" id="PRU00221"/>
    </source>
</evidence>
<dbReference type="GO" id="GO:2000234">
    <property type="term" value="P:positive regulation of rRNA processing"/>
    <property type="evidence" value="ECO:0007669"/>
    <property type="project" value="TreeGrafter"/>
</dbReference>
<gene>
    <name evidence="11" type="ORF">BOX15_Mlig031728g1</name>
</gene>
<evidence type="ECO:0000256" key="9">
    <source>
        <dbReference type="SAM" id="MobiDB-lite"/>
    </source>
</evidence>
<comment type="subcellular location">
    <subcellularLocation>
        <location evidence="1">Nucleus</location>
        <location evidence="1">Nucleolus</location>
    </subcellularLocation>
</comment>
<comment type="caution">
    <text evidence="11">The sequence shown here is derived from an EMBL/GenBank/DDBJ whole genome shotgun (WGS) entry which is preliminary data.</text>
</comment>
<keyword evidence="12" id="KW-1185">Reference proteome</keyword>
<feature type="non-terminal residue" evidence="11">
    <location>
        <position position="1"/>
    </location>
</feature>
<dbReference type="Pfam" id="PF23769">
    <property type="entry name" value="Beta-prop_WDR75_2nd"/>
    <property type="match status" value="1"/>
</dbReference>
<keyword evidence="5" id="KW-0677">Repeat</keyword>
<protein>
    <recommendedName>
        <fullName evidence="10">WD repeat-containing protein 75 second beta-propeller domain-containing protein</fullName>
    </recommendedName>
</protein>
<dbReference type="InterPro" id="IPR001680">
    <property type="entry name" value="WD40_rpt"/>
</dbReference>
<dbReference type="InterPro" id="IPR015943">
    <property type="entry name" value="WD40/YVTN_repeat-like_dom_sf"/>
</dbReference>
<reference evidence="11 12" key="1">
    <citation type="submission" date="2017-06" db="EMBL/GenBank/DDBJ databases">
        <title>A platform for efficient transgenesis in Macrostomum lignano, a flatworm model organism for stem cell research.</title>
        <authorList>
            <person name="Berezikov E."/>
        </authorList>
    </citation>
    <scope>NUCLEOTIDE SEQUENCE [LARGE SCALE GENOMIC DNA]</scope>
    <source>
        <strain evidence="11">DV1</strain>
        <tissue evidence="11">Whole organism</tissue>
    </source>
</reference>
<evidence type="ECO:0000256" key="6">
    <source>
        <dbReference type="ARBA" id="ARBA00023163"/>
    </source>
</evidence>
<dbReference type="SUPFAM" id="SSF50978">
    <property type="entry name" value="WD40 repeat-like"/>
    <property type="match status" value="1"/>
</dbReference>
<keyword evidence="4 8" id="KW-0853">WD repeat</keyword>
<dbReference type="STRING" id="282301.A0A267EWJ9"/>
<keyword evidence="2" id="KW-0690">Ribosome biogenesis</keyword>
<feature type="repeat" description="WD" evidence="8">
    <location>
        <begin position="102"/>
        <end position="144"/>
    </location>
</feature>